<protein>
    <recommendedName>
        <fullName evidence="1">DUF5615 domain-containing protein</fullName>
    </recommendedName>
</protein>
<reference evidence="2" key="1">
    <citation type="journal article" date="2015" name="Nature">
        <title>Complex archaea that bridge the gap between prokaryotes and eukaryotes.</title>
        <authorList>
            <person name="Spang A."/>
            <person name="Saw J.H."/>
            <person name="Jorgensen S.L."/>
            <person name="Zaremba-Niedzwiedzka K."/>
            <person name="Martijn J."/>
            <person name="Lind A.E."/>
            <person name="van Eijk R."/>
            <person name="Schleper C."/>
            <person name="Guy L."/>
            <person name="Ettema T.J."/>
        </authorList>
    </citation>
    <scope>NUCLEOTIDE SEQUENCE</scope>
</reference>
<proteinExistence type="predicted"/>
<sequence>MPISIKEVIHDLGFDVFTLHDFNMLGILNGELAKITLKEKAIIITLDSDFLQLNKSLQKKSRIVYIKIHPRDPKKIRELLSNGLKKYTSKLNTPCKLIITEDDTTFDVIK</sequence>
<evidence type="ECO:0000313" key="2">
    <source>
        <dbReference type="EMBL" id="KKM04231.1"/>
    </source>
</evidence>
<evidence type="ECO:0000259" key="1">
    <source>
        <dbReference type="Pfam" id="PF18480"/>
    </source>
</evidence>
<accession>A0A0F9JEE4</accession>
<dbReference type="InterPro" id="IPR041049">
    <property type="entry name" value="DUF5615"/>
</dbReference>
<dbReference type="Pfam" id="PF18480">
    <property type="entry name" value="DUF5615"/>
    <property type="match status" value="1"/>
</dbReference>
<feature type="domain" description="DUF5615" evidence="1">
    <location>
        <begin position="2"/>
        <end position="99"/>
    </location>
</feature>
<dbReference type="EMBL" id="LAZR01016502">
    <property type="protein sequence ID" value="KKM04231.1"/>
    <property type="molecule type" value="Genomic_DNA"/>
</dbReference>
<organism evidence="2">
    <name type="scientific">marine sediment metagenome</name>
    <dbReference type="NCBI Taxonomy" id="412755"/>
    <lineage>
        <taxon>unclassified sequences</taxon>
        <taxon>metagenomes</taxon>
        <taxon>ecological metagenomes</taxon>
    </lineage>
</organism>
<comment type="caution">
    <text evidence="2">The sequence shown here is derived from an EMBL/GenBank/DDBJ whole genome shotgun (WGS) entry which is preliminary data.</text>
</comment>
<gene>
    <name evidence="2" type="ORF">LCGC14_1766320</name>
</gene>
<name>A0A0F9JEE4_9ZZZZ</name>
<dbReference type="AlphaFoldDB" id="A0A0F9JEE4"/>